<dbReference type="Proteomes" id="UP001498398">
    <property type="component" value="Unassembled WGS sequence"/>
</dbReference>
<evidence type="ECO:0000256" key="1">
    <source>
        <dbReference type="ARBA" id="ARBA00004502"/>
    </source>
</evidence>
<comment type="caution">
    <text evidence="5">The sequence shown here is derived from an EMBL/GenBank/DDBJ whole genome shotgun (WGS) entry which is preliminary data.</text>
</comment>
<keyword evidence="3" id="KW-0551">Lipid droplet</keyword>
<protein>
    <submittedName>
        <fullName evidence="5">Uncharacterized protein</fullName>
    </submittedName>
</protein>
<evidence type="ECO:0000313" key="5">
    <source>
        <dbReference type="EMBL" id="KAK7468710.1"/>
    </source>
</evidence>
<evidence type="ECO:0000256" key="2">
    <source>
        <dbReference type="ARBA" id="ARBA00008300"/>
    </source>
</evidence>
<dbReference type="InterPro" id="IPR029058">
    <property type="entry name" value="AB_hydrolase_fold"/>
</dbReference>
<dbReference type="EMBL" id="JBANRG010000003">
    <property type="protein sequence ID" value="KAK7468710.1"/>
    <property type="molecule type" value="Genomic_DNA"/>
</dbReference>
<name>A0ABR1JZJ8_9AGAR</name>
<keyword evidence="4" id="KW-0378">Hydrolase</keyword>
<dbReference type="Pfam" id="PF10230">
    <property type="entry name" value="LIDHydrolase"/>
    <property type="match status" value="1"/>
</dbReference>
<proteinExistence type="inferred from homology"/>
<evidence type="ECO:0000256" key="3">
    <source>
        <dbReference type="ARBA" id="ARBA00022677"/>
    </source>
</evidence>
<dbReference type="PANTHER" id="PTHR13390">
    <property type="entry name" value="LIPASE"/>
    <property type="match status" value="1"/>
</dbReference>
<organism evidence="5 6">
    <name type="scientific">Marasmiellus scandens</name>
    <dbReference type="NCBI Taxonomy" id="2682957"/>
    <lineage>
        <taxon>Eukaryota</taxon>
        <taxon>Fungi</taxon>
        <taxon>Dikarya</taxon>
        <taxon>Basidiomycota</taxon>
        <taxon>Agaricomycotina</taxon>
        <taxon>Agaricomycetes</taxon>
        <taxon>Agaricomycetidae</taxon>
        <taxon>Agaricales</taxon>
        <taxon>Marasmiineae</taxon>
        <taxon>Omphalotaceae</taxon>
        <taxon>Marasmiellus</taxon>
    </lineage>
</organism>
<comment type="subcellular location">
    <subcellularLocation>
        <location evidence="1">Lipid droplet</location>
    </subcellularLocation>
</comment>
<evidence type="ECO:0000256" key="4">
    <source>
        <dbReference type="ARBA" id="ARBA00022801"/>
    </source>
</evidence>
<evidence type="ECO:0000313" key="6">
    <source>
        <dbReference type="Proteomes" id="UP001498398"/>
    </source>
</evidence>
<sequence>MSTLPPFLHPIPTKLASQYTEAVFEHKYPLARGHCLWWPSLSGSTRTVVFFVPGNPGLAKFYIPFLSALHSHLKAKDTSVLAQSLLGHTPSVDSEGECGLLAQVQSVIEAVSAIRKTHAHARIVLIGHSVGAWICLQAFKHNPEDVESLFLLFPTISQIRNSPNGRRLQWAFQPPLPSIIAKVSPLLQFLPSAILPFIFSDWPQEQVNVLRSLLSSPRSIFSCLSMAHEEMNAIRDLEADVLNAFKNKLHFYFAEQDDWVGQEKDVILRCFHGDASSVKVIHGHHGIPHAFCINHGKELAEQCVDWMYSEPTDRLD</sequence>
<dbReference type="Gene3D" id="3.40.50.1820">
    <property type="entry name" value="alpha/beta hydrolase"/>
    <property type="match status" value="1"/>
</dbReference>
<keyword evidence="6" id="KW-1185">Reference proteome</keyword>
<dbReference type="SUPFAM" id="SSF53474">
    <property type="entry name" value="alpha/beta-Hydrolases"/>
    <property type="match status" value="1"/>
</dbReference>
<dbReference type="InterPro" id="IPR019363">
    <property type="entry name" value="LDAH"/>
</dbReference>
<dbReference type="PANTHER" id="PTHR13390:SF0">
    <property type="entry name" value="LIPID DROPLET-ASSOCIATED HYDROLASE"/>
    <property type="match status" value="1"/>
</dbReference>
<gene>
    <name evidence="5" type="ORF">VKT23_003213</name>
</gene>
<reference evidence="5 6" key="1">
    <citation type="submission" date="2024-01" db="EMBL/GenBank/DDBJ databases">
        <title>A draft genome for the cacao thread blight pathogen Marasmiellus scandens.</title>
        <authorList>
            <person name="Baruah I.K."/>
            <person name="Leung J."/>
            <person name="Bukari Y."/>
            <person name="Amoako-Attah I."/>
            <person name="Meinhardt L.W."/>
            <person name="Bailey B.A."/>
            <person name="Cohen S.P."/>
        </authorList>
    </citation>
    <scope>NUCLEOTIDE SEQUENCE [LARGE SCALE GENOMIC DNA]</scope>
    <source>
        <strain evidence="5 6">GH-19</strain>
    </source>
</reference>
<accession>A0ABR1JZJ8</accession>
<comment type="similarity">
    <text evidence="2">Belongs to the AB hydrolase superfamily. LDAH family.</text>
</comment>